<dbReference type="InParanoid" id="A0A2I4DRV9"/>
<evidence type="ECO:0000313" key="1">
    <source>
        <dbReference type="Proteomes" id="UP000235220"/>
    </source>
</evidence>
<dbReference type="Pfam" id="PF03242">
    <property type="entry name" value="LEA_3a"/>
    <property type="match status" value="1"/>
</dbReference>
<dbReference type="InterPro" id="IPR004926">
    <property type="entry name" value="LEA_3a"/>
</dbReference>
<gene>
    <name evidence="2" type="primary">LOC118343657</name>
</gene>
<dbReference type="OrthoDB" id="780319at2759"/>
<accession>A0A2I4DRV9</accession>
<reference evidence="2" key="1">
    <citation type="submission" date="2025-08" db="UniProtKB">
        <authorList>
            <consortium name="RefSeq"/>
        </authorList>
    </citation>
    <scope>IDENTIFICATION</scope>
    <source>
        <tissue evidence="2">Leaves</tissue>
    </source>
</reference>
<dbReference type="Proteomes" id="UP000235220">
    <property type="component" value="Chromosome 7"/>
</dbReference>
<proteinExistence type="predicted"/>
<sequence length="94" mass="10608">MAKAPVKISTLLLMSSRRSYSVAVENARVHEPVVTTMRKAAESGSAVAAEQTKEIFWMRDPKSGNWIPESHFDDIDVAELREKLLPRPKEETLK</sequence>
<protein>
    <submittedName>
        <fullName evidence="2">Uncharacterized protein LOC118343657</fullName>
    </submittedName>
</protein>
<keyword evidence="1" id="KW-1185">Reference proteome</keyword>
<dbReference type="GeneID" id="118343657"/>
<organism evidence="1 2">
    <name type="scientific">Juglans regia</name>
    <name type="common">English walnut</name>
    <dbReference type="NCBI Taxonomy" id="51240"/>
    <lineage>
        <taxon>Eukaryota</taxon>
        <taxon>Viridiplantae</taxon>
        <taxon>Streptophyta</taxon>
        <taxon>Embryophyta</taxon>
        <taxon>Tracheophyta</taxon>
        <taxon>Spermatophyta</taxon>
        <taxon>Magnoliopsida</taxon>
        <taxon>eudicotyledons</taxon>
        <taxon>Gunneridae</taxon>
        <taxon>Pentapetalae</taxon>
        <taxon>rosids</taxon>
        <taxon>fabids</taxon>
        <taxon>Fagales</taxon>
        <taxon>Juglandaceae</taxon>
        <taxon>Juglans</taxon>
    </lineage>
</organism>
<dbReference type="RefSeq" id="XP_018809885.2">
    <property type="nucleotide sequence ID" value="XM_018954340.2"/>
</dbReference>
<dbReference type="AlphaFoldDB" id="A0A2I4DRV9"/>
<name>A0A2I4DRV9_JUGRE</name>
<dbReference type="PANTHER" id="PTHR33509:SF21">
    <property type="entry name" value="OS02G0564600 PROTEIN"/>
    <property type="match status" value="1"/>
</dbReference>
<dbReference type="PANTHER" id="PTHR33509">
    <property type="entry name" value="LATE EMBRYOGENIS ABUNDANT PROTEIN 2-RELATED"/>
    <property type="match status" value="1"/>
</dbReference>
<evidence type="ECO:0000313" key="2">
    <source>
        <dbReference type="RefSeq" id="XP_018809885.2"/>
    </source>
</evidence>
<dbReference type="KEGG" id="jre:118343657"/>